<dbReference type="InterPro" id="IPR042100">
    <property type="entry name" value="Bug_dom1"/>
</dbReference>
<evidence type="ECO:0000256" key="1">
    <source>
        <dbReference type="ARBA" id="ARBA00006987"/>
    </source>
</evidence>
<dbReference type="AlphaFoldDB" id="A0A927FJ68"/>
<dbReference type="PANTHER" id="PTHR42928">
    <property type="entry name" value="TRICARBOXYLATE-BINDING PROTEIN"/>
    <property type="match status" value="1"/>
</dbReference>
<comment type="similarity">
    <text evidence="1">Belongs to the UPF0065 (bug) family.</text>
</comment>
<gene>
    <name evidence="2" type="ORF">IC609_13115</name>
</gene>
<accession>A0A927FJ68</accession>
<dbReference type="Gene3D" id="3.40.190.10">
    <property type="entry name" value="Periplasmic binding protein-like II"/>
    <property type="match status" value="1"/>
</dbReference>
<comment type="caution">
    <text evidence="2">The sequence shown here is derived from an EMBL/GenBank/DDBJ whole genome shotgun (WGS) entry which is preliminary data.</text>
</comment>
<dbReference type="EMBL" id="JACYFT010000003">
    <property type="protein sequence ID" value="MBD8051482.1"/>
    <property type="molecule type" value="Genomic_DNA"/>
</dbReference>
<evidence type="ECO:0000313" key="3">
    <source>
        <dbReference type="Proteomes" id="UP000647424"/>
    </source>
</evidence>
<dbReference type="RefSeq" id="WP_191819970.1">
    <property type="nucleotide sequence ID" value="NZ_JACYFT010000003.1"/>
</dbReference>
<protein>
    <submittedName>
        <fullName evidence="2">Tripartite tricarboxylate transporter substrate binding protein</fullName>
    </submittedName>
</protein>
<name>A0A927FJ68_9BURK</name>
<sequence>MTHHAARPDRRTWLTTALCSALPVWAQGPVWPSKPIKLTVAYPPGGVSDTVARALAEQLAPRLGVPVLVDNRAGAGGSLAVNVVAKSTPDGYTLVFTALSPLTLSPHLGNLPYDALKDLMPVASVMDSPVLLAATPALPQGDFKALLARAKQQPDALRWATSGSGSLGHLMLENIRSNAQVRITHVPYKGGGQQITDALSGQFEVLSTNASGVVLQHIKEGRLRALAVGAAARLDALPGVPTLAELGLASANFSSRFGIFAPAGVPGTVVEKLHAQINAVLALPVLRDRLLAAQCVAAPATVAEFAKTVASEHRHMGTIVREARIQAD</sequence>
<dbReference type="InterPro" id="IPR005064">
    <property type="entry name" value="BUG"/>
</dbReference>
<keyword evidence="3" id="KW-1185">Reference proteome</keyword>
<reference evidence="2" key="1">
    <citation type="submission" date="2020-09" db="EMBL/GenBank/DDBJ databases">
        <title>Genome seq and assembly of Limnohabitants sp.</title>
        <authorList>
            <person name="Chhetri G."/>
        </authorList>
    </citation>
    <scope>NUCLEOTIDE SEQUENCE</scope>
    <source>
        <strain evidence="2">JUR4</strain>
    </source>
</reference>
<dbReference type="CDD" id="cd07012">
    <property type="entry name" value="PBP2_Bug_TTT"/>
    <property type="match status" value="1"/>
</dbReference>
<proteinExistence type="inferred from homology"/>
<organism evidence="2 3">
    <name type="scientific">Limnohabitans radicicola</name>
    <dbReference type="NCBI Taxonomy" id="2771427"/>
    <lineage>
        <taxon>Bacteria</taxon>
        <taxon>Pseudomonadati</taxon>
        <taxon>Pseudomonadota</taxon>
        <taxon>Betaproteobacteria</taxon>
        <taxon>Burkholderiales</taxon>
        <taxon>Comamonadaceae</taxon>
        <taxon>Limnohabitans</taxon>
    </lineage>
</organism>
<dbReference type="Pfam" id="PF03401">
    <property type="entry name" value="TctC"/>
    <property type="match status" value="1"/>
</dbReference>
<dbReference type="PANTHER" id="PTHR42928:SF5">
    <property type="entry name" value="BLR1237 PROTEIN"/>
    <property type="match status" value="1"/>
</dbReference>
<dbReference type="Proteomes" id="UP000647424">
    <property type="component" value="Unassembled WGS sequence"/>
</dbReference>
<dbReference type="Gene3D" id="3.40.190.150">
    <property type="entry name" value="Bordetella uptake gene, domain 1"/>
    <property type="match status" value="1"/>
</dbReference>
<dbReference type="PIRSF" id="PIRSF017082">
    <property type="entry name" value="YflP"/>
    <property type="match status" value="1"/>
</dbReference>
<evidence type="ECO:0000313" key="2">
    <source>
        <dbReference type="EMBL" id="MBD8051482.1"/>
    </source>
</evidence>